<dbReference type="STRING" id="317018.AVL63_00990"/>
<organism evidence="2 3">
    <name type="scientific">Nesterenkonia jeotgali</name>
    <dbReference type="NCBI Taxonomy" id="317018"/>
    <lineage>
        <taxon>Bacteria</taxon>
        <taxon>Bacillati</taxon>
        <taxon>Actinomycetota</taxon>
        <taxon>Actinomycetes</taxon>
        <taxon>Micrococcales</taxon>
        <taxon>Micrococcaceae</taxon>
        <taxon>Nesterenkonia</taxon>
    </lineage>
</organism>
<dbReference type="EMBL" id="LQBM01000003">
    <property type="protein sequence ID" value="KUG58676.1"/>
    <property type="molecule type" value="Genomic_DNA"/>
</dbReference>
<comment type="caution">
    <text evidence="2">The sequence shown here is derived from an EMBL/GenBank/DDBJ whole genome shotgun (WGS) entry which is preliminary data.</text>
</comment>
<evidence type="ECO:0000313" key="2">
    <source>
        <dbReference type="EMBL" id="KUG58676.1"/>
    </source>
</evidence>
<sequence>MLLTVSETNLQAARAASPEAETALKALFGTSDGEAAPNDDAASAADPDAGPEPSPGAPAGDDQGSGPAGPDRTHSAPRS</sequence>
<dbReference type="AlphaFoldDB" id="A0A0W8IFB3"/>
<dbReference type="Proteomes" id="UP000054023">
    <property type="component" value="Unassembled WGS sequence"/>
</dbReference>
<evidence type="ECO:0000313" key="3">
    <source>
        <dbReference type="Proteomes" id="UP000054023"/>
    </source>
</evidence>
<feature type="compositionally biased region" description="Low complexity" evidence="1">
    <location>
        <begin position="33"/>
        <end position="48"/>
    </location>
</feature>
<accession>A0A0W8IFB3</accession>
<gene>
    <name evidence="2" type="ORF">AVL63_00990</name>
</gene>
<evidence type="ECO:0000256" key="1">
    <source>
        <dbReference type="SAM" id="MobiDB-lite"/>
    </source>
</evidence>
<protein>
    <submittedName>
        <fullName evidence="2">Uncharacterized protein</fullName>
    </submittedName>
</protein>
<keyword evidence="3" id="KW-1185">Reference proteome</keyword>
<reference evidence="3" key="1">
    <citation type="submission" date="2015-12" db="EMBL/GenBank/DDBJ databases">
        <authorList>
            <person name="Nair G.R."/>
            <person name="Kaur G."/>
            <person name="Mayilraj S."/>
        </authorList>
    </citation>
    <scope>NUCLEOTIDE SEQUENCE [LARGE SCALE GENOMIC DNA]</scope>
    <source>
        <strain evidence="3">CD08_7</strain>
    </source>
</reference>
<proteinExistence type="predicted"/>
<name>A0A0W8IFB3_9MICC</name>
<feature type="region of interest" description="Disordered" evidence="1">
    <location>
        <begin position="24"/>
        <end position="79"/>
    </location>
</feature>